<dbReference type="RefSeq" id="WP_011188577.1">
    <property type="nucleotide sequence ID" value="NC_006138.1"/>
</dbReference>
<dbReference type="KEGG" id="dps:DP1336"/>
<gene>
    <name evidence="1" type="ordered locus">DP1336</name>
</gene>
<evidence type="ECO:0000313" key="1">
    <source>
        <dbReference type="EMBL" id="CAG36065.1"/>
    </source>
</evidence>
<name>Q6ANK9_DESPS</name>
<dbReference type="EMBL" id="CR522870">
    <property type="protein sequence ID" value="CAG36065.1"/>
    <property type="molecule type" value="Genomic_DNA"/>
</dbReference>
<proteinExistence type="predicted"/>
<evidence type="ECO:0000313" key="2">
    <source>
        <dbReference type="Proteomes" id="UP000000602"/>
    </source>
</evidence>
<accession>Q6ANK9</accession>
<dbReference type="AlphaFoldDB" id="Q6ANK9"/>
<dbReference type="OrthoDB" id="8912417at2"/>
<dbReference type="HOGENOM" id="CLU_1822279_0_0_7"/>
<organism evidence="1 2">
    <name type="scientific">Desulfotalea psychrophila (strain LSv54 / DSM 12343)</name>
    <dbReference type="NCBI Taxonomy" id="177439"/>
    <lineage>
        <taxon>Bacteria</taxon>
        <taxon>Pseudomonadati</taxon>
        <taxon>Thermodesulfobacteriota</taxon>
        <taxon>Desulfobulbia</taxon>
        <taxon>Desulfobulbales</taxon>
        <taxon>Desulfocapsaceae</taxon>
        <taxon>Desulfotalea</taxon>
    </lineage>
</organism>
<protein>
    <submittedName>
        <fullName evidence="1">Similar to alpha-acetolactate decarboxylase</fullName>
    </submittedName>
</protein>
<dbReference type="Proteomes" id="UP000000602">
    <property type="component" value="Chromosome"/>
</dbReference>
<sequence length="141" mass="16281">MEKFDKLTIADEMLESAIESYLDGQKYFSALHLAGAAQEIYGKWLRINGGQDFTTMILDQAAKFIDEQINRTAIKKEDKRPKNSIKHMDNKADRFAYLNLKLDSFMAITDALTEYSMLKRNETPNIIRFKAFLMSTRENGL</sequence>
<keyword evidence="2" id="KW-1185">Reference proteome</keyword>
<reference evidence="2" key="1">
    <citation type="journal article" date="2004" name="Environ. Microbiol.">
        <title>The genome of Desulfotalea psychrophila, a sulfate-reducing bacterium from permanently cold Arctic sediments.</title>
        <authorList>
            <person name="Rabus R."/>
            <person name="Ruepp A."/>
            <person name="Frickey T."/>
            <person name="Rattei T."/>
            <person name="Fartmann B."/>
            <person name="Stark M."/>
            <person name="Bauer M."/>
            <person name="Zibat A."/>
            <person name="Lombardot T."/>
            <person name="Becker I."/>
            <person name="Amann J."/>
            <person name="Gellner K."/>
            <person name="Teeling H."/>
            <person name="Leuschner W.D."/>
            <person name="Gloeckner F.-O."/>
            <person name="Lupas A.N."/>
            <person name="Amann R."/>
            <person name="Klenk H.-P."/>
        </authorList>
    </citation>
    <scope>NUCLEOTIDE SEQUENCE [LARGE SCALE GENOMIC DNA]</scope>
    <source>
        <strain evidence="2">DSM 12343 / LSv54</strain>
    </source>
</reference>